<proteinExistence type="predicted"/>
<comment type="caution">
    <text evidence="1">The sequence shown here is derived from an EMBL/GenBank/DDBJ whole genome shotgun (WGS) entry which is preliminary data.</text>
</comment>
<feature type="non-terminal residue" evidence="1">
    <location>
        <position position="210"/>
    </location>
</feature>
<evidence type="ECO:0000313" key="1">
    <source>
        <dbReference type="EMBL" id="KKM75830.1"/>
    </source>
</evidence>
<organism evidence="1">
    <name type="scientific">marine sediment metagenome</name>
    <dbReference type="NCBI Taxonomy" id="412755"/>
    <lineage>
        <taxon>unclassified sequences</taxon>
        <taxon>metagenomes</taxon>
        <taxon>ecological metagenomes</taxon>
    </lineage>
</organism>
<dbReference type="EMBL" id="LAZR01008906">
    <property type="protein sequence ID" value="KKM75830.1"/>
    <property type="molecule type" value="Genomic_DNA"/>
</dbReference>
<dbReference type="Gene3D" id="2.60.120.260">
    <property type="entry name" value="Galactose-binding domain-like"/>
    <property type="match status" value="1"/>
</dbReference>
<protein>
    <submittedName>
        <fullName evidence="1">Uncharacterized protein</fullName>
    </submittedName>
</protein>
<sequence length="210" mass="22925">MTYIKSRHDIGIVDVGSNGGGADLVGMMLALREDGSPAYEEYDGDFLVTQYATGTPSLVNMNPEQELPLFQNSWHAGFGQEYFDSALKYYRSIGMDLRHKGRALLGWTTGSISLPSITAVSITNAGVELDANWTTGAGIAGRNNTQKLSGTYSWRLGNAASNWAYQDLTYHANHIGHTFRFICWVYAGAVSSARIAIDDGDTTTYSSYHT</sequence>
<name>A0A0F9MGR2_9ZZZZ</name>
<gene>
    <name evidence="1" type="ORF">LCGC14_1386220</name>
</gene>
<reference evidence="1" key="1">
    <citation type="journal article" date="2015" name="Nature">
        <title>Complex archaea that bridge the gap between prokaryotes and eukaryotes.</title>
        <authorList>
            <person name="Spang A."/>
            <person name="Saw J.H."/>
            <person name="Jorgensen S.L."/>
            <person name="Zaremba-Niedzwiedzka K."/>
            <person name="Martijn J."/>
            <person name="Lind A.E."/>
            <person name="van Eijk R."/>
            <person name="Schleper C."/>
            <person name="Guy L."/>
            <person name="Ettema T.J."/>
        </authorList>
    </citation>
    <scope>NUCLEOTIDE SEQUENCE</scope>
</reference>
<accession>A0A0F9MGR2</accession>
<dbReference type="AlphaFoldDB" id="A0A0F9MGR2"/>